<dbReference type="CDD" id="cd04459">
    <property type="entry name" value="Rho_CSD"/>
    <property type="match status" value="1"/>
</dbReference>
<dbReference type="Gene3D" id="2.40.50.140">
    <property type="entry name" value="Nucleic acid-binding proteins"/>
    <property type="match status" value="1"/>
</dbReference>
<feature type="compositionally biased region" description="Basic residues" evidence="9">
    <location>
        <begin position="33"/>
        <end position="43"/>
    </location>
</feature>
<dbReference type="InterPro" id="IPR027417">
    <property type="entry name" value="P-loop_NTPase"/>
</dbReference>
<evidence type="ECO:0000256" key="1">
    <source>
        <dbReference type="ARBA" id="ARBA00022472"/>
    </source>
</evidence>
<dbReference type="SUPFAM" id="SSF50249">
    <property type="entry name" value="Nucleic acid-binding proteins"/>
    <property type="match status" value="1"/>
</dbReference>
<dbReference type="InterPro" id="IPR012340">
    <property type="entry name" value="NA-bd_OB-fold"/>
</dbReference>
<keyword evidence="8" id="KW-0804">Transcription</keyword>
<dbReference type="SUPFAM" id="SSF52540">
    <property type="entry name" value="P-loop containing nucleoside triphosphate hydrolases"/>
    <property type="match status" value="1"/>
</dbReference>
<dbReference type="GO" id="GO:0006353">
    <property type="term" value="P:DNA-templated transcription termination"/>
    <property type="evidence" value="ECO:0007669"/>
    <property type="project" value="UniProtKB-KW"/>
</dbReference>
<keyword evidence="3" id="KW-0378">Hydrolase</keyword>
<dbReference type="NCBIfam" id="TIGR00767">
    <property type="entry name" value="rho"/>
    <property type="match status" value="1"/>
</dbReference>
<keyword evidence="4" id="KW-0347">Helicase</keyword>
<dbReference type="Pfam" id="PF00006">
    <property type="entry name" value="ATP-synt_ab"/>
    <property type="match status" value="1"/>
</dbReference>
<dbReference type="InterPro" id="IPR011112">
    <property type="entry name" value="Rho-like_N"/>
</dbReference>
<accession>E6PIE5</accession>
<sequence length="494" mass="55198">MKSLVNACGRCESEPPLQLDHRPNENGRPPNGGRRRRSRRRHNNTGFPQPEAFAQNEAQAPPLLTAAQLEEKNKSELVEIAKEFSIEIAAPAKVKKDEIVLQILAAQQARSGIETASGILDILPEGYGFLRRAGYVIGNEDVYVSQAQIRRADLRRGDRVDATVRRPKEGEKYFGLLRVDRVNEIDIEKMGVRKLFEKGTPIYPNERFKLEVRATQLSTRVIDLFCPIGKGQRALIVSPPKAGKTTLLKNIANSISINHPEAHIIALLVDERPEEVTDMQRTIDGEVVASTFDEHPENHTAVAELTMERAKRLVEMGKDVVILLDSITRLARAYNQVVPNSGRTLSGGLDTASLHKPKRFFGAARKIEEGGSLTIIATALIETGSKMDDIIFEEFKGTGNMELNLTRKLAESRVFPAVDIKRSGTRHEELLLSNEEMRKIWMLRRATAVLNSGDITEIILDKMAQTRTNDEFLASVTKEALSMSRGYEENNGKY</sequence>
<dbReference type="InterPro" id="IPR011129">
    <property type="entry name" value="CSD"/>
</dbReference>
<dbReference type="InterPro" id="IPR003593">
    <property type="entry name" value="AAA+_ATPase"/>
</dbReference>
<dbReference type="InterPro" id="IPR041703">
    <property type="entry name" value="Rho_factor_ATP-bd"/>
</dbReference>
<keyword evidence="5" id="KW-0067">ATP-binding</keyword>
<evidence type="ECO:0000256" key="5">
    <source>
        <dbReference type="ARBA" id="ARBA00022840"/>
    </source>
</evidence>
<dbReference type="GO" id="GO:0008186">
    <property type="term" value="F:ATP-dependent activity, acting on RNA"/>
    <property type="evidence" value="ECO:0007669"/>
    <property type="project" value="InterPro"/>
</dbReference>
<dbReference type="InterPro" id="IPR000194">
    <property type="entry name" value="ATPase_F1/V1/A1_a/bsu_nucl-bd"/>
</dbReference>
<keyword evidence="6" id="KW-0694">RNA-binding</keyword>
<dbReference type="CDD" id="cd01128">
    <property type="entry name" value="rho_factor_C"/>
    <property type="match status" value="1"/>
</dbReference>
<dbReference type="PANTHER" id="PTHR46425">
    <property type="entry name" value="TRANSCRIPTION TERMINATION FACTOR RHO"/>
    <property type="match status" value="1"/>
</dbReference>
<evidence type="ECO:0000256" key="7">
    <source>
        <dbReference type="ARBA" id="ARBA00023015"/>
    </source>
</evidence>
<comment type="caution">
    <text evidence="11">The sequence shown here is derived from an EMBL/GenBank/DDBJ whole genome shotgun (WGS) entry which is preliminary data.</text>
</comment>
<feature type="region of interest" description="Disordered" evidence="9">
    <location>
        <begin position="1"/>
        <end position="58"/>
    </location>
</feature>
<evidence type="ECO:0000313" key="11">
    <source>
        <dbReference type="EMBL" id="CBH76235.1"/>
    </source>
</evidence>
<gene>
    <name evidence="11" type="primary">rho</name>
    <name evidence="11" type="ORF">CARN1_0715</name>
</gene>
<reference evidence="11" key="1">
    <citation type="submission" date="2009-10" db="EMBL/GenBank/DDBJ databases">
        <title>Diversity of trophic interactions inside an arsenic-rich microbial ecosystem.</title>
        <authorList>
            <person name="Bertin P.N."/>
            <person name="Heinrich-Salmeron A."/>
            <person name="Pelletier E."/>
            <person name="Goulhen-Chollet F."/>
            <person name="Arsene-Ploetze F."/>
            <person name="Gallien S."/>
            <person name="Calteau A."/>
            <person name="Vallenet D."/>
            <person name="Casiot C."/>
            <person name="Chane-Woon-Ming B."/>
            <person name="Giloteaux L."/>
            <person name="Barakat M."/>
            <person name="Bonnefoy V."/>
            <person name="Bruneel O."/>
            <person name="Chandler M."/>
            <person name="Cleiss J."/>
            <person name="Duran R."/>
            <person name="Elbaz-Poulichet F."/>
            <person name="Fonknechten N."/>
            <person name="Lauga B."/>
            <person name="Mornico D."/>
            <person name="Ortet P."/>
            <person name="Schaeffer C."/>
            <person name="Siguier P."/>
            <person name="Alexander Thil Smith A."/>
            <person name="Van Dorsselaer A."/>
            <person name="Weissenbach J."/>
            <person name="Medigue C."/>
            <person name="Le Paslier D."/>
        </authorList>
    </citation>
    <scope>NUCLEOTIDE SEQUENCE</scope>
</reference>
<dbReference type="Gene3D" id="3.40.50.300">
    <property type="entry name" value="P-loop containing nucleotide triphosphate hydrolases"/>
    <property type="match status" value="1"/>
</dbReference>
<dbReference type="SMART" id="SM00959">
    <property type="entry name" value="Rho_N"/>
    <property type="match status" value="1"/>
</dbReference>
<evidence type="ECO:0000256" key="2">
    <source>
        <dbReference type="ARBA" id="ARBA00022741"/>
    </source>
</evidence>
<dbReference type="SMART" id="SM00357">
    <property type="entry name" value="CSP"/>
    <property type="match status" value="1"/>
</dbReference>
<dbReference type="GO" id="GO:0016787">
    <property type="term" value="F:hydrolase activity"/>
    <property type="evidence" value="ECO:0007669"/>
    <property type="project" value="UniProtKB-KW"/>
</dbReference>
<dbReference type="InterPro" id="IPR004665">
    <property type="entry name" value="Term_rho"/>
</dbReference>
<evidence type="ECO:0000256" key="3">
    <source>
        <dbReference type="ARBA" id="ARBA00022801"/>
    </source>
</evidence>
<dbReference type="GO" id="GO:0003723">
    <property type="term" value="F:RNA binding"/>
    <property type="evidence" value="ECO:0007669"/>
    <property type="project" value="UniProtKB-KW"/>
</dbReference>
<proteinExistence type="inferred from homology"/>
<dbReference type="InterPro" id="IPR011113">
    <property type="entry name" value="Rho_RNA-bd"/>
</dbReference>
<evidence type="ECO:0000256" key="9">
    <source>
        <dbReference type="SAM" id="MobiDB-lite"/>
    </source>
</evidence>
<evidence type="ECO:0000256" key="4">
    <source>
        <dbReference type="ARBA" id="ARBA00022806"/>
    </source>
</evidence>
<dbReference type="GO" id="GO:0004386">
    <property type="term" value="F:helicase activity"/>
    <property type="evidence" value="ECO:0007669"/>
    <property type="project" value="UniProtKB-KW"/>
</dbReference>
<feature type="domain" description="Rho RNA-BD" evidence="10">
    <location>
        <begin position="113"/>
        <end position="186"/>
    </location>
</feature>
<dbReference type="GO" id="GO:0005524">
    <property type="term" value="F:ATP binding"/>
    <property type="evidence" value="ECO:0007669"/>
    <property type="project" value="UniProtKB-KW"/>
</dbReference>
<evidence type="ECO:0000256" key="6">
    <source>
        <dbReference type="ARBA" id="ARBA00022884"/>
    </source>
</evidence>
<dbReference type="AlphaFoldDB" id="E6PIE5"/>
<dbReference type="HAMAP" id="MF_01884">
    <property type="entry name" value="Rho"/>
    <property type="match status" value="1"/>
</dbReference>
<dbReference type="NCBIfam" id="NF006886">
    <property type="entry name" value="PRK09376.1"/>
    <property type="match status" value="1"/>
</dbReference>
<keyword evidence="7" id="KW-0805">Transcription regulation</keyword>
<keyword evidence="2" id="KW-0547">Nucleotide-binding</keyword>
<evidence type="ECO:0000259" key="10">
    <source>
        <dbReference type="PROSITE" id="PS51856"/>
    </source>
</evidence>
<name>E6PIE5_9ZZZZ</name>
<keyword evidence="1" id="KW-0806">Transcription termination</keyword>
<evidence type="ECO:0000256" key="8">
    <source>
        <dbReference type="ARBA" id="ARBA00023163"/>
    </source>
</evidence>
<protein>
    <submittedName>
        <fullName evidence="11">Transcriptional terminator Rho</fullName>
    </submittedName>
</protein>
<dbReference type="Pfam" id="PF07497">
    <property type="entry name" value="Rho_RNA_bind"/>
    <property type="match status" value="1"/>
</dbReference>
<dbReference type="PANTHER" id="PTHR46425:SF1">
    <property type="entry name" value="TRANSCRIPTION TERMINATION FACTOR RHO"/>
    <property type="match status" value="1"/>
</dbReference>
<dbReference type="PROSITE" id="PS51856">
    <property type="entry name" value="RHO_RNA_BD"/>
    <property type="match status" value="1"/>
</dbReference>
<organism evidence="11">
    <name type="scientific">mine drainage metagenome</name>
    <dbReference type="NCBI Taxonomy" id="410659"/>
    <lineage>
        <taxon>unclassified sequences</taxon>
        <taxon>metagenomes</taxon>
        <taxon>ecological metagenomes</taxon>
    </lineage>
</organism>
<dbReference type="EMBL" id="CABL01000019">
    <property type="protein sequence ID" value="CBH76235.1"/>
    <property type="molecule type" value="Genomic_DNA"/>
</dbReference>
<dbReference type="SMART" id="SM00382">
    <property type="entry name" value="AAA"/>
    <property type="match status" value="1"/>
</dbReference>